<dbReference type="EMBL" id="RSCE01000007">
    <property type="protein sequence ID" value="RSH81230.1"/>
    <property type="molecule type" value="Genomic_DNA"/>
</dbReference>
<evidence type="ECO:0000313" key="2">
    <source>
        <dbReference type="EMBL" id="RSH81230.1"/>
    </source>
</evidence>
<gene>
    <name evidence="2" type="ORF">EHS24_008667</name>
</gene>
<dbReference type="GeneID" id="39593210"/>
<sequence length="328" mass="36842">MEDCRRAMALRAVYAIGARQVEMAVTYYTAVTGNGWRLIKKVDYEENRQASMATPAYTAAMARADDWRSPTPRPQPETKDKLPQHLLSLSHVPTHLRPPFAGLLSRTTRPDLNAIETEMRRMQSASLLPHRTVHLSREEDWLGHPPCAVAFQARRTHADAVPRVGGSVWEGADDEDPYPGQNLLRGLGLDYAEERNPYVKKSAGRDLDETHDSVQVLGHIEAPTWATLNLPQSGPDLYCESTLPLWGSSYDMKTRRKELQKMSILDRADNSTLTIDYRKDSGQGNSMDVDAPLSGEYDVSGIGREEDPFAPAEEFVEDFDDELPFWDA</sequence>
<organism evidence="2 3">
    <name type="scientific">Apiotrichum porosum</name>
    <dbReference type="NCBI Taxonomy" id="105984"/>
    <lineage>
        <taxon>Eukaryota</taxon>
        <taxon>Fungi</taxon>
        <taxon>Dikarya</taxon>
        <taxon>Basidiomycota</taxon>
        <taxon>Agaricomycotina</taxon>
        <taxon>Tremellomycetes</taxon>
        <taxon>Trichosporonales</taxon>
        <taxon>Trichosporonaceae</taxon>
        <taxon>Apiotrichum</taxon>
    </lineage>
</organism>
<evidence type="ECO:0000313" key="3">
    <source>
        <dbReference type="Proteomes" id="UP000279236"/>
    </source>
</evidence>
<name>A0A427XQX9_9TREE</name>
<reference evidence="2 3" key="1">
    <citation type="submission" date="2018-11" db="EMBL/GenBank/DDBJ databases">
        <title>Genome sequence of Apiotrichum porosum DSM 27194.</title>
        <authorList>
            <person name="Aliyu H."/>
            <person name="Gorte O."/>
            <person name="Ochsenreither K."/>
        </authorList>
    </citation>
    <scope>NUCLEOTIDE SEQUENCE [LARGE SCALE GENOMIC DNA]</scope>
    <source>
        <strain evidence="2 3">DSM 27194</strain>
    </source>
</reference>
<dbReference type="RefSeq" id="XP_028475949.1">
    <property type="nucleotide sequence ID" value="XM_028623975.1"/>
</dbReference>
<protein>
    <submittedName>
        <fullName evidence="2">Uncharacterized protein</fullName>
    </submittedName>
</protein>
<accession>A0A427XQX9</accession>
<feature type="region of interest" description="Disordered" evidence="1">
    <location>
        <begin position="62"/>
        <end position="81"/>
    </location>
</feature>
<dbReference type="Proteomes" id="UP000279236">
    <property type="component" value="Unassembled WGS sequence"/>
</dbReference>
<evidence type="ECO:0000256" key="1">
    <source>
        <dbReference type="SAM" id="MobiDB-lite"/>
    </source>
</evidence>
<dbReference type="AlphaFoldDB" id="A0A427XQX9"/>
<comment type="caution">
    <text evidence="2">The sequence shown here is derived from an EMBL/GenBank/DDBJ whole genome shotgun (WGS) entry which is preliminary data.</text>
</comment>
<keyword evidence="3" id="KW-1185">Reference proteome</keyword>
<proteinExistence type="predicted"/>